<evidence type="ECO:0000259" key="8">
    <source>
        <dbReference type="Pfam" id="PF02683"/>
    </source>
</evidence>
<organism evidence="9 10">
    <name type="scientific">Bosea rubneri</name>
    <dbReference type="NCBI Taxonomy" id="3075434"/>
    <lineage>
        <taxon>Bacteria</taxon>
        <taxon>Pseudomonadati</taxon>
        <taxon>Pseudomonadota</taxon>
        <taxon>Alphaproteobacteria</taxon>
        <taxon>Hyphomicrobiales</taxon>
        <taxon>Boseaceae</taxon>
        <taxon>Bosea</taxon>
    </lineage>
</organism>
<feature type="transmembrane region" description="Helical" evidence="7">
    <location>
        <begin position="12"/>
        <end position="31"/>
    </location>
</feature>
<name>A0ABU3S493_9HYPH</name>
<dbReference type="InterPro" id="IPR003834">
    <property type="entry name" value="Cyt_c_assmbl_TM_dom"/>
</dbReference>
<comment type="caution">
    <text evidence="9">The sequence shown here is derived from an EMBL/GenBank/DDBJ whole genome shotgun (WGS) entry which is preliminary data.</text>
</comment>
<keyword evidence="6 7" id="KW-0472">Membrane</keyword>
<dbReference type="PANTHER" id="PTHR31272:SF4">
    <property type="entry name" value="CYTOCHROME C-TYPE BIOGENESIS PROTEIN HI_1454-RELATED"/>
    <property type="match status" value="1"/>
</dbReference>
<evidence type="ECO:0000256" key="2">
    <source>
        <dbReference type="ARBA" id="ARBA00006143"/>
    </source>
</evidence>
<comment type="similarity">
    <text evidence="2">Belongs to the DsbD family.</text>
</comment>
<feature type="transmembrane region" description="Helical" evidence="7">
    <location>
        <begin position="52"/>
        <end position="75"/>
    </location>
</feature>
<dbReference type="Proteomes" id="UP001254257">
    <property type="component" value="Unassembled WGS sequence"/>
</dbReference>
<feature type="domain" description="Cytochrome C biogenesis protein transmembrane" evidence="8">
    <location>
        <begin position="2"/>
        <end position="212"/>
    </location>
</feature>
<evidence type="ECO:0000256" key="4">
    <source>
        <dbReference type="ARBA" id="ARBA00022748"/>
    </source>
</evidence>
<dbReference type="Pfam" id="PF02683">
    <property type="entry name" value="DsbD_TM"/>
    <property type="match status" value="1"/>
</dbReference>
<evidence type="ECO:0000256" key="1">
    <source>
        <dbReference type="ARBA" id="ARBA00004141"/>
    </source>
</evidence>
<sequence length="236" mass="24611">MAGLLSFLSPCVLPLVPPYLCFLAGVGIGELSGSSGRLEARQSRRIVMMAGAFVLGFTTVFVALGATASTIGAVVTAYFETLSIIAGALILIMGLHFLGWLRIPLLYREARFQTERKPASMVGAYLVGLAFAFGWTPCVGPVLATVLMVAGAEGTAARGATLLAAYSLGIGVPFLLAAVFAGPVLNLMARFRRHMPVVEKTMGAALVVTGLLFMTGTMPVLAGWLLQTFPALGTIG</sequence>
<evidence type="ECO:0000256" key="5">
    <source>
        <dbReference type="ARBA" id="ARBA00022989"/>
    </source>
</evidence>
<evidence type="ECO:0000256" key="6">
    <source>
        <dbReference type="ARBA" id="ARBA00023136"/>
    </source>
</evidence>
<feature type="transmembrane region" description="Helical" evidence="7">
    <location>
        <begin position="163"/>
        <end position="189"/>
    </location>
</feature>
<dbReference type="PANTHER" id="PTHR31272">
    <property type="entry name" value="CYTOCHROME C-TYPE BIOGENESIS PROTEIN HI_1454-RELATED"/>
    <property type="match status" value="1"/>
</dbReference>
<proteinExistence type="inferred from homology"/>
<evidence type="ECO:0000256" key="3">
    <source>
        <dbReference type="ARBA" id="ARBA00022692"/>
    </source>
</evidence>
<reference evidence="9 10" key="1">
    <citation type="submission" date="2023-09" db="EMBL/GenBank/DDBJ databases">
        <title>Whole genome shotgun sequencing (WGS) of Bosea sp. ZW T0_25, isolated from stored onions (Allium cepa).</title>
        <authorList>
            <person name="Stoll D.A."/>
            <person name="Huch M."/>
        </authorList>
    </citation>
    <scope>NUCLEOTIDE SEQUENCE [LARGE SCALE GENOMIC DNA]</scope>
    <source>
        <strain evidence="9 10">ZW T0_25</strain>
    </source>
</reference>
<keyword evidence="10" id="KW-1185">Reference proteome</keyword>
<dbReference type="InterPro" id="IPR051790">
    <property type="entry name" value="Cytochrome_c-biogenesis_DsbD"/>
</dbReference>
<dbReference type="RefSeq" id="WP_316017576.1">
    <property type="nucleotide sequence ID" value="NZ_JAWDID010000007.1"/>
</dbReference>
<evidence type="ECO:0000313" key="9">
    <source>
        <dbReference type="EMBL" id="MDU0339593.1"/>
    </source>
</evidence>
<feature type="transmembrane region" description="Helical" evidence="7">
    <location>
        <begin position="201"/>
        <end position="226"/>
    </location>
</feature>
<keyword evidence="3 7" id="KW-0812">Transmembrane</keyword>
<accession>A0ABU3S493</accession>
<comment type="subcellular location">
    <subcellularLocation>
        <location evidence="1">Membrane</location>
        <topology evidence="1">Multi-pass membrane protein</topology>
    </subcellularLocation>
</comment>
<protein>
    <submittedName>
        <fullName evidence="9">Cytochrome c biogenesis protein CcdA</fullName>
    </submittedName>
</protein>
<feature type="transmembrane region" description="Helical" evidence="7">
    <location>
        <begin position="122"/>
        <end position="151"/>
    </location>
</feature>
<evidence type="ECO:0000313" key="10">
    <source>
        <dbReference type="Proteomes" id="UP001254257"/>
    </source>
</evidence>
<keyword evidence="4" id="KW-0201">Cytochrome c-type biogenesis</keyword>
<gene>
    <name evidence="9" type="ORF">RKE40_06865</name>
</gene>
<dbReference type="EMBL" id="JAWDID010000007">
    <property type="protein sequence ID" value="MDU0339593.1"/>
    <property type="molecule type" value="Genomic_DNA"/>
</dbReference>
<feature type="transmembrane region" description="Helical" evidence="7">
    <location>
        <begin position="81"/>
        <end position="101"/>
    </location>
</feature>
<evidence type="ECO:0000256" key="7">
    <source>
        <dbReference type="SAM" id="Phobius"/>
    </source>
</evidence>
<keyword evidence="5 7" id="KW-1133">Transmembrane helix</keyword>